<keyword evidence="7" id="KW-0653">Protein transport</keyword>
<evidence type="ECO:0000256" key="7">
    <source>
        <dbReference type="ARBA" id="ARBA00022927"/>
    </source>
</evidence>
<keyword evidence="5" id="KW-1003">Cell membrane</keyword>
<keyword evidence="6 11" id="KW-0812">Transmembrane</keyword>
<protein>
    <recommendedName>
        <fullName evidence="3">Sec translocon accessory complex subunit YajC</fullName>
    </recommendedName>
</protein>
<dbReference type="PANTHER" id="PTHR33909:SF1">
    <property type="entry name" value="SEC TRANSLOCON ACCESSORY COMPLEX SUBUNIT YAJC"/>
    <property type="match status" value="1"/>
</dbReference>
<evidence type="ECO:0000256" key="3">
    <source>
        <dbReference type="ARBA" id="ARBA00014962"/>
    </source>
</evidence>
<dbReference type="GO" id="GO:0015031">
    <property type="term" value="P:protein transport"/>
    <property type="evidence" value="ECO:0007669"/>
    <property type="project" value="UniProtKB-KW"/>
</dbReference>
<comment type="subcellular location">
    <subcellularLocation>
        <location evidence="1">Cell membrane</location>
        <topology evidence="1">Single-pass membrane protein</topology>
    </subcellularLocation>
</comment>
<dbReference type="eggNOG" id="COG1862">
    <property type="taxonomic scope" value="Bacteria"/>
</dbReference>
<dbReference type="PRINTS" id="PR01853">
    <property type="entry name" value="YAJCTRNLCASE"/>
</dbReference>
<sequence>MDFLIQNAWAEGAAASAGGGFASLIPLVILFVVFYFLLIRPQTKRVKEHKKMVDSLAKGDEIVTQGGLLGKVTNLGDNFIAVEVAPNIEVKIQRQAVAAVMPKGTIKAL</sequence>
<proteinExistence type="inferred from homology"/>
<keyword evidence="8 11" id="KW-1133">Transmembrane helix</keyword>
<dbReference type="GO" id="GO:0005886">
    <property type="term" value="C:plasma membrane"/>
    <property type="evidence" value="ECO:0007669"/>
    <property type="project" value="UniProtKB-SubCell"/>
</dbReference>
<keyword evidence="9" id="KW-0811">Translocation</keyword>
<dbReference type="Pfam" id="PF02699">
    <property type="entry name" value="YajC"/>
    <property type="match status" value="1"/>
</dbReference>
<dbReference type="AlphaFoldDB" id="I3CL03"/>
<evidence type="ECO:0000256" key="2">
    <source>
        <dbReference type="ARBA" id="ARBA00006742"/>
    </source>
</evidence>
<dbReference type="InterPro" id="IPR003849">
    <property type="entry name" value="Preprotein_translocase_YajC"/>
</dbReference>
<dbReference type="Proteomes" id="UP000005744">
    <property type="component" value="Unassembled WGS sequence"/>
</dbReference>
<keyword evidence="13" id="KW-1185">Reference proteome</keyword>
<evidence type="ECO:0000256" key="1">
    <source>
        <dbReference type="ARBA" id="ARBA00004162"/>
    </source>
</evidence>
<name>I3CL03_9GAMM</name>
<feature type="transmembrane region" description="Helical" evidence="11">
    <location>
        <begin position="20"/>
        <end position="39"/>
    </location>
</feature>
<evidence type="ECO:0000313" key="12">
    <source>
        <dbReference type="EMBL" id="EIJ44296.1"/>
    </source>
</evidence>
<keyword evidence="4" id="KW-0813">Transport</keyword>
<gene>
    <name evidence="12" type="ORF">BegalDRAFT_3486</name>
</gene>
<evidence type="ECO:0000256" key="6">
    <source>
        <dbReference type="ARBA" id="ARBA00022692"/>
    </source>
</evidence>
<evidence type="ECO:0000256" key="11">
    <source>
        <dbReference type="SAM" id="Phobius"/>
    </source>
</evidence>
<dbReference type="HOGENOM" id="CLU_116157_2_1_6"/>
<dbReference type="EMBL" id="JH600070">
    <property type="protein sequence ID" value="EIJ44296.1"/>
    <property type="molecule type" value="Genomic_DNA"/>
</dbReference>
<dbReference type="STRING" id="395493.BegalDRAFT_3486"/>
<keyword evidence="10 11" id="KW-0472">Membrane</keyword>
<dbReference type="PANTHER" id="PTHR33909">
    <property type="entry name" value="SEC TRANSLOCON ACCESSORY COMPLEX SUBUNIT YAJC"/>
    <property type="match status" value="1"/>
</dbReference>
<evidence type="ECO:0000313" key="13">
    <source>
        <dbReference type="Proteomes" id="UP000005744"/>
    </source>
</evidence>
<evidence type="ECO:0000256" key="10">
    <source>
        <dbReference type="ARBA" id="ARBA00023136"/>
    </source>
</evidence>
<evidence type="ECO:0000256" key="5">
    <source>
        <dbReference type="ARBA" id="ARBA00022475"/>
    </source>
</evidence>
<evidence type="ECO:0000256" key="4">
    <source>
        <dbReference type="ARBA" id="ARBA00022448"/>
    </source>
</evidence>
<comment type="similarity">
    <text evidence="2">Belongs to the YajC family.</text>
</comment>
<organism evidence="12 13">
    <name type="scientific">Beggiatoa alba B18LD</name>
    <dbReference type="NCBI Taxonomy" id="395493"/>
    <lineage>
        <taxon>Bacteria</taxon>
        <taxon>Pseudomonadati</taxon>
        <taxon>Pseudomonadota</taxon>
        <taxon>Gammaproteobacteria</taxon>
        <taxon>Thiotrichales</taxon>
        <taxon>Thiotrichaceae</taxon>
        <taxon>Beggiatoa</taxon>
    </lineage>
</organism>
<dbReference type="NCBIfam" id="TIGR00739">
    <property type="entry name" value="yajC"/>
    <property type="match status" value="1"/>
</dbReference>
<evidence type="ECO:0000256" key="8">
    <source>
        <dbReference type="ARBA" id="ARBA00022989"/>
    </source>
</evidence>
<evidence type="ECO:0000256" key="9">
    <source>
        <dbReference type="ARBA" id="ARBA00023010"/>
    </source>
</evidence>
<accession>I3CL03</accession>
<dbReference type="RefSeq" id="WP_002692236.1">
    <property type="nucleotide sequence ID" value="NZ_JH600070.1"/>
</dbReference>
<dbReference type="SMART" id="SM01323">
    <property type="entry name" value="YajC"/>
    <property type="match status" value="1"/>
</dbReference>
<reference evidence="12 13" key="1">
    <citation type="submission" date="2011-11" db="EMBL/GenBank/DDBJ databases">
        <title>Improved High-Quality Draft sequence of Beggiatoa alba B18lD.</title>
        <authorList>
            <consortium name="US DOE Joint Genome Institute"/>
            <person name="Lucas S."/>
            <person name="Han J."/>
            <person name="Lapidus A."/>
            <person name="Cheng J.-F."/>
            <person name="Goodwin L."/>
            <person name="Pitluck S."/>
            <person name="Peters L."/>
            <person name="Mikhailova N."/>
            <person name="Held B."/>
            <person name="Detter J.C."/>
            <person name="Han C."/>
            <person name="Tapia R."/>
            <person name="Land M."/>
            <person name="Hauser L."/>
            <person name="Kyrpides N."/>
            <person name="Ivanova N."/>
            <person name="Pagani I."/>
            <person name="Samuel K."/>
            <person name="Teske A."/>
            <person name="Mueller J."/>
            <person name="Woyke T."/>
        </authorList>
    </citation>
    <scope>NUCLEOTIDE SEQUENCE [LARGE SCALE GENOMIC DNA]</scope>
    <source>
        <strain evidence="12 13">B18LD</strain>
    </source>
</reference>
<dbReference type="OrthoDB" id="9811406at2"/>